<dbReference type="InterPro" id="IPR018769">
    <property type="entry name" value="VgrG2_DUF2345"/>
</dbReference>
<dbReference type="Pfam" id="PF13296">
    <property type="entry name" value="T6SS_Vgr"/>
    <property type="match status" value="1"/>
</dbReference>
<dbReference type="InterPro" id="IPR006533">
    <property type="entry name" value="T6SS_Vgr_RhsGE"/>
</dbReference>
<dbReference type="SUPFAM" id="SSF69255">
    <property type="entry name" value="gp5 N-terminal domain-like"/>
    <property type="match status" value="1"/>
</dbReference>
<dbReference type="RefSeq" id="WP_117178516.1">
    <property type="nucleotide sequence ID" value="NZ_QFZK01000009.1"/>
</dbReference>
<name>A0A3E1RA81_9BURK</name>
<evidence type="ECO:0000313" key="7">
    <source>
        <dbReference type="Proteomes" id="UP000260665"/>
    </source>
</evidence>
<comment type="similarity">
    <text evidence="1">Belongs to the VgrG protein family.</text>
</comment>
<dbReference type="SUPFAM" id="SSF69279">
    <property type="entry name" value="Phage tail proteins"/>
    <property type="match status" value="2"/>
</dbReference>
<dbReference type="AlphaFoldDB" id="A0A3E1RA81"/>
<evidence type="ECO:0000256" key="1">
    <source>
        <dbReference type="ARBA" id="ARBA00005558"/>
    </source>
</evidence>
<feature type="domain" description="Gp5/Type VI secretion system Vgr protein OB-fold" evidence="3">
    <location>
        <begin position="495"/>
        <end position="561"/>
    </location>
</feature>
<reference evidence="6 7" key="1">
    <citation type="submission" date="2018-05" db="EMBL/GenBank/DDBJ databases">
        <title>Rhodoferax soyangensis sp.nov., isolated from an oligotrophic freshwater lake.</title>
        <authorList>
            <person name="Park M."/>
        </authorList>
    </citation>
    <scope>NUCLEOTIDE SEQUENCE [LARGE SCALE GENOMIC DNA]</scope>
    <source>
        <strain evidence="6 7">IMCC26218</strain>
    </source>
</reference>
<gene>
    <name evidence="6" type="ORF">DIC66_14720</name>
</gene>
<feature type="domain" description="DUF2345" evidence="4">
    <location>
        <begin position="750"/>
        <end position="885"/>
    </location>
</feature>
<dbReference type="InterPro" id="IPR017847">
    <property type="entry name" value="T6SS_RhsGE_Vgr_subset"/>
</dbReference>
<feature type="domain" description="Putative type VI secretion system Rhs element associated Vgr" evidence="5">
    <location>
        <begin position="596"/>
        <end position="700"/>
    </location>
</feature>
<dbReference type="EMBL" id="QFZK01000009">
    <property type="protein sequence ID" value="RFO96247.1"/>
    <property type="molecule type" value="Genomic_DNA"/>
</dbReference>
<dbReference type="Gene3D" id="2.40.50.230">
    <property type="entry name" value="Gp5 N-terminal domain"/>
    <property type="match status" value="1"/>
</dbReference>
<feature type="compositionally biased region" description="Low complexity" evidence="2">
    <location>
        <begin position="739"/>
        <end position="753"/>
    </location>
</feature>
<dbReference type="Pfam" id="PF10106">
    <property type="entry name" value="DUF2345"/>
    <property type="match status" value="1"/>
</dbReference>
<keyword evidence="7" id="KW-1185">Reference proteome</keyword>
<dbReference type="NCBIfam" id="TIGR03361">
    <property type="entry name" value="VI_Rhs_Vgr"/>
    <property type="match status" value="1"/>
</dbReference>
<feature type="compositionally biased region" description="Gly residues" evidence="2">
    <location>
        <begin position="726"/>
        <end position="738"/>
    </location>
</feature>
<evidence type="ECO:0000256" key="2">
    <source>
        <dbReference type="SAM" id="MobiDB-lite"/>
    </source>
</evidence>
<comment type="caution">
    <text evidence="6">The sequence shown here is derived from an EMBL/GenBank/DDBJ whole genome shotgun (WGS) entry which is preliminary data.</text>
</comment>
<proteinExistence type="inferred from homology"/>
<feature type="compositionally biased region" description="Polar residues" evidence="2">
    <location>
        <begin position="765"/>
        <end position="775"/>
    </location>
</feature>
<dbReference type="Gene3D" id="3.55.50.10">
    <property type="entry name" value="Baseplate protein-like domains"/>
    <property type="match status" value="1"/>
</dbReference>
<evidence type="ECO:0000259" key="5">
    <source>
        <dbReference type="Pfam" id="PF13296"/>
    </source>
</evidence>
<evidence type="ECO:0000259" key="3">
    <source>
        <dbReference type="Pfam" id="PF04717"/>
    </source>
</evidence>
<dbReference type="InterPro" id="IPR028244">
    <property type="entry name" value="T6SS_Rhs_Vgr_dom"/>
</dbReference>
<dbReference type="Gene3D" id="2.30.110.50">
    <property type="match status" value="1"/>
</dbReference>
<accession>A0A3E1RA81</accession>
<dbReference type="InterPro" id="IPR006531">
    <property type="entry name" value="Gp5/Vgr_OB"/>
</dbReference>
<dbReference type="NCBIfam" id="TIGR01646">
    <property type="entry name" value="vgr_GE"/>
    <property type="match status" value="1"/>
</dbReference>
<organism evidence="6 7">
    <name type="scientific">Rhodoferax lacus</name>
    <dbReference type="NCBI Taxonomy" id="2184758"/>
    <lineage>
        <taxon>Bacteria</taxon>
        <taxon>Pseudomonadati</taxon>
        <taxon>Pseudomonadota</taxon>
        <taxon>Betaproteobacteria</taxon>
        <taxon>Burkholderiales</taxon>
        <taxon>Comamonadaceae</taxon>
        <taxon>Rhodoferax</taxon>
    </lineage>
</organism>
<feature type="compositionally biased region" description="Polar residues" evidence="2">
    <location>
        <begin position="311"/>
        <end position="330"/>
    </location>
</feature>
<evidence type="ECO:0000259" key="4">
    <source>
        <dbReference type="Pfam" id="PF10106"/>
    </source>
</evidence>
<dbReference type="SUPFAM" id="SSF69349">
    <property type="entry name" value="Phage fibre proteins"/>
    <property type="match status" value="1"/>
</dbReference>
<protein>
    <submittedName>
        <fullName evidence="6">Type VI secretion system tip protein VgrG</fullName>
    </submittedName>
</protein>
<dbReference type="Pfam" id="PF04717">
    <property type="entry name" value="Phage_base_V"/>
    <property type="match status" value="1"/>
</dbReference>
<dbReference type="OrthoDB" id="1907165at2"/>
<feature type="region of interest" description="Disordered" evidence="2">
    <location>
        <begin position="724"/>
        <end position="753"/>
    </location>
</feature>
<sequence length="911" mass="97319">MFLFNAPRALTVQSAAIPVVAGQPALVPLKLEGAEGINSLFDYRLTLQTPDALNFMASRGANFDLDAFVGLELTCFVELEGQGQFVPGLPGGVGAPNQGAGVREISGLITAARLIGEDSRHALYELTLRPWLHLATLTTDCKVFQDMTPVQVIEAVLADYAFASTKHLIEAYPQRDYTVQYNETDFEFITRLMQEWGINYHFAHSGGAHRLVWSDHNGAFQVTQQDQQKGVSAYHAIPFYPLGHKIDREYIHGFSPAGRLTSGSYVTREYDYTRPRATLAAEATAPRKTGHADQEVYLWRGDKADGIGSGPSASGNSTSAVGGSDYSQPNRGADKAANQTEEQGKHLARLRMQALRQSGLRASGKGHVRGMVPGCSFVLSEHPQEKANAEYIVLDTRLLIENVSEDTQRSVASAVSSGALGSVYGVCLAAASMVTALSDAQRLLGQWRVLVEFEVQPTTEVLRPAATQRKPKTGGPETALVVGPSDDTAASNIYTDTLGRIKVQFPWDRYGQKNQNSSCWLRVSSEFAGNQLGAVHVPRIGQEVLVSFLGGDPDLPMATGRAFNQLNLPPWSLPEQQALSGFRSRELTPGGGNSAAGRSNHLLLDDTDQSIQVQLKSDHQHSQLSLGHITRIEDNAGRKDPRGQGFELRTDGHGVLRAKDGLLISTEGRVAAQAHAKDMGETTTRLAQAQDQHQALGELALQHQAQKDSDQGEVAAALHKQIRGIQGKGNTPGAGTGAPGSTAADSAAASGGFPELAEPHITLASPSGIASTTPGATHHHSGQHHAITSGGHTSISSSQSLLASAKEAVRLFAYKSGMKLTSAKDNIDIQALKTSIHLLAKLDITHTASRITLTAKDSVTINGGGSFTVWSAASIRSGTAGMFLLLGKPKPYLSQSTSVKAISLSFSFPMM</sequence>
<feature type="region of interest" description="Disordered" evidence="2">
    <location>
        <begin position="765"/>
        <end position="793"/>
    </location>
</feature>
<feature type="region of interest" description="Disordered" evidence="2">
    <location>
        <begin position="307"/>
        <end position="345"/>
    </location>
</feature>
<dbReference type="Pfam" id="PF05954">
    <property type="entry name" value="Phage_GPD"/>
    <property type="match status" value="1"/>
</dbReference>
<dbReference type="InterPro" id="IPR037026">
    <property type="entry name" value="Vgr_OB-fold_dom_sf"/>
</dbReference>
<dbReference type="Proteomes" id="UP000260665">
    <property type="component" value="Unassembled WGS sequence"/>
</dbReference>
<dbReference type="Gene3D" id="4.10.220.110">
    <property type="match status" value="1"/>
</dbReference>
<evidence type="ECO:0000313" key="6">
    <source>
        <dbReference type="EMBL" id="RFO96247.1"/>
    </source>
</evidence>